<evidence type="ECO:0000259" key="2">
    <source>
        <dbReference type="SMART" id="SM00581"/>
    </source>
</evidence>
<dbReference type="Pfam" id="PF04046">
    <property type="entry name" value="PSP"/>
    <property type="match status" value="1"/>
</dbReference>
<name>A0AAD9KVY9_RIDPI</name>
<proteinExistence type="predicted"/>
<feature type="compositionally biased region" description="Low complexity" evidence="1">
    <location>
        <begin position="268"/>
        <end position="471"/>
    </location>
</feature>
<dbReference type="EMBL" id="JAODUO010000574">
    <property type="protein sequence ID" value="KAK2177885.1"/>
    <property type="molecule type" value="Genomic_DNA"/>
</dbReference>
<feature type="region of interest" description="Disordered" evidence="1">
    <location>
        <begin position="129"/>
        <end position="524"/>
    </location>
</feature>
<sequence length="1151" mass="126490">MDLSGQSQEADSKSGSSDSAQQGGNLTDEDRIRLGAQQAALIHMLQIEDAEKQHIMVDEQRQRDLLDTQKEALAMQQAAMIESEKRQMLEQQQLQMLQAQALVETQKHEVDMQRMQQLALMERQKEEQEKLLQQQQQQQQQQPVQMTAPPSAIAELAPPPIPPAASAPSVPSLMSLSGPPQMTGPTVLVQSQIGGPPAMSQGGGAPPLMGQPISVPIQMGGPPPPLMSQPTGPVPLMGQQIAQPGQQMGQPRQQMAQPPQQPGPQSGPPQMGGQQPGLQQTGGPQSGSQQMGGPQSQQMGERPSAPQQMGGPPQQMGGPPQQMGGPPQQMGGPPQQMGGPPQQMSGPPQQMSGPPQQMSGPPQQMSGPPQQMSGPPQQMGGPPQQMGGPPQQMGGPPQQMGGPPQQMGGPPQHMDGQQQMGRPQQMGGPQQRGGPPQMGRPQQMGGPPQMGRPQQMGGPQQMNQSQQMGGPPIRPTGGPQGGPSMQQHRPQMNRGPPERPQQTGMGPRPDQSSTKPAEEVAKEIRLPQALERMLAFKDARVKEVGVKMEDLERLEKGEVLGAAEEEEMKTDEKEEEEADAEEEPEHEEEEKPKKKESKNKKKKKKKKRAKHRFQTKPDTDTPEEGSTEAVSTEDDVEIEYVQEQLNVDPMDPAYAEFAKIFQAFQIAEPVKEPGRKEEDKAEVKKADNTTKVRGIMDDDDDDDDEDQVEEEEKPKLSKKKMKKLSRLSVAELKQLVIRPDVVEMHDVTAQDPKLLVHLKATRNTVPVPRHWCFKRKYLQGKRGIEKPPFDLPDYIKATGIMEMREALQEKEDAKAMKAKMRERVRPKLGKIDIDYQKLHDAFFKWQTKPKLSIHGDLYYEGKEFETRLKEKKPGNLSEELRTALGMPIGANSEKYPPPWLIAMQRYGPPPSYPNLKVPGLNSQIPEGCSFGYHAGGWGKPPVDETGKPLYGDVFGTQTGDFQAPVLEPEVDVQLWGALESDSESEEESDEEEEEEEADATGLVTPGDAGLVTPSGLTSVPIGVETPDMIELRKKRIEDAMDQGGDTPALYTILPEKKTAVGAAMMGWQQARKGAEKGATEGIEVALNPEELDLDTAAMQAKYEQTVREQQSQLEKEDLSDMLAEHAAKQKQKRKKQQQDGGKASKKYKFKF</sequence>
<dbReference type="InterPro" id="IPR006568">
    <property type="entry name" value="PSP_pro-rich"/>
</dbReference>
<feature type="region of interest" description="Disordered" evidence="1">
    <location>
        <begin position="978"/>
        <end position="1021"/>
    </location>
</feature>
<feature type="compositionally biased region" description="Polar residues" evidence="1">
    <location>
        <begin position="178"/>
        <end position="193"/>
    </location>
</feature>
<feature type="compositionally biased region" description="Basic and acidic residues" evidence="1">
    <location>
        <begin position="671"/>
        <end position="696"/>
    </location>
</feature>
<comment type="caution">
    <text evidence="3">The sequence shown here is derived from an EMBL/GenBank/DDBJ whole genome shotgun (WGS) entry which is preliminary data.</text>
</comment>
<feature type="region of interest" description="Disordered" evidence="1">
    <location>
        <begin position="1"/>
        <end position="30"/>
    </location>
</feature>
<reference evidence="3" key="1">
    <citation type="journal article" date="2023" name="Mol. Biol. Evol.">
        <title>Third-Generation Sequencing Reveals the Adaptive Role of the Epigenome in Three Deep-Sea Polychaetes.</title>
        <authorList>
            <person name="Perez M."/>
            <person name="Aroh O."/>
            <person name="Sun Y."/>
            <person name="Lan Y."/>
            <person name="Juniper S.K."/>
            <person name="Young C.R."/>
            <person name="Angers B."/>
            <person name="Qian P.Y."/>
        </authorList>
    </citation>
    <scope>NUCLEOTIDE SEQUENCE</scope>
    <source>
        <strain evidence="3">R07B-5</strain>
    </source>
</reference>
<feature type="compositionally biased region" description="Basic and acidic residues" evidence="1">
    <location>
        <begin position="1113"/>
        <end position="1127"/>
    </location>
</feature>
<dbReference type="PANTHER" id="PTHR12785">
    <property type="entry name" value="SPLICING FACTOR 3B"/>
    <property type="match status" value="1"/>
</dbReference>
<dbReference type="InterPro" id="IPR052584">
    <property type="entry name" value="U2_snRNP_Complex_Component"/>
</dbReference>
<feature type="region of interest" description="Disordered" evidence="1">
    <location>
        <begin position="671"/>
        <end position="720"/>
    </location>
</feature>
<gene>
    <name evidence="3" type="ORF">NP493_574g01097</name>
</gene>
<keyword evidence="4" id="KW-1185">Reference proteome</keyword>
<evidence type="ECO:0000313" key="3">
    <source>
        <dbReference type="EMBL" id="KAK2177885.1"/>
    </source>
</evidence>
<feature type="domain" description="PSP proline-rich" evidence="2">
    <location>
        <begin position="868"/>
        <end position="926"/>
    </location>
</feature>
<feature type="compositionally biased region" description="Acidic residues" evidence="1">
    <location>
        <begin position="980"/>
        <end position="998"/>
    </location>
</feature>
<feature type="region of interest" description="Disordered" evidence="1">
    <location>
        <begin position="545"/>
        <end position="639"/>
    </location>
</feature>
<accession>A0AAD9KVY9</accession>
<dbReference type="GO" id="GO:0005689">
    <property type="term" value="C:U12-type spliceosomal complex"/>
    <property type="evidence" value="ECO:0007669"/>
    <property type="project" value="TreeGrafter"/>
</dbReference>
<protein>
    <recommendedName>
        <fullName evidence="2">PSP proline-rich domain-containing protein</fullName>
    </recommendedName>
</protein>
<feature type="region of interest" description="Disordered" evidence="1">
    <location>
        <begin position="1102"/>
        <end position="1151"/>
    </location>
</feature>
<feature type="compositionally biased region" description="Low complexity" evidence="1">
    <location>
        <begin position="166"/>
        <end position="177"/>
    </location>
</feature>
<feature type="compositionally biased region" description="Basic and acidic residues" evidence="1">
    <location>
        <begin position="545"/>
        <end position="558"/>
    </location>
</feature>
<feature type="compositionally biased region" description="Low complexity" evidence="1">
    <location>
        <begin position="237"/>
        <end position="258"/>
    </location>
</feature>
<dbReference type="Proteomes" id="UP001209878">
    <property type="component" value="Unassembled WGS sequence"/>
</dbReference>
<organism evidence="3 4">
    <name type="scientific">Ridgeia piscesae</name>
    <name type="common">Tubeworm</name>
    <dbReference type="NCBI Taxonomy" id="27915"/>
    <lineage>
        <taxon>Eukaryota</taxon>
        <taxon>Metazoa</taxon>
        <taxon>Spiralia</taxon>
        <taxon>Lophotrochozoa</taxon>
        <taxon>Annelida</taxon>
        <taxon>Polychaeta</taxon>
        <taxon>Sedentaria</taxon>
        <taxon>Canalipalpata</taxon>
        <taxon>Sabellida</taxon>
        <taxon>Siboglinidae</taxon>
        <taxon>Ridgeia</taxon>
    </lineage>
</organism>
<dbReference type="Pfam" id="PF04037">
    <property type="entry name" value="DUF382"/>
    <property type="match status" value="1"/>
</dbReference>
<feature type="compositionally biased region" description="Acidic residues" evidence="1">
    <location>
        <begin position="620"/>
        <end position="639"/>
    </location>
</feature>
<dbReference type="SMART" id="SM00581">
    <property type="entry name" value="PSP"/>
    <property type="match status" value="1"/>
</dbReference>
<feature type="compositionally biased region" description="Polar residues" evidence="1">
    <location>
        <begin position="1"/>
        <end position="25"/>
    </location>
</feature>
<feature type="compositionally biased region" description="Acidic residues" evidence="1">
    <location>
        <begin position="697"/>
        <end position="711"/>
    </location>
</feature>
<feature type="compositionally biased region" description="Basic residues" evidence="1">
    <location>
        <begin position="594"/>
        <end position="614"/>
    </location>
</feature>
<dbReference type="PANTHER" id="PTHR12785:SF6">
    <property type="entry name" value="SPLICING FACTOR 3B SUBUNIT 2"/>
    <property type="match status" value="1"/>
</dbReference>
<feature type="compositionally biased region" description="Acidic residues" evidence="1">
    <location>
        <begin position="563"/>
        <end position="588"/>
    </location>
</feature>
<dbReference type="AlphaFoldDB" id="A0AAD9KVY9"/>
<evidence type="ECO:0000313" key="4">
    <source>
        <dbReference type="Proteomes" id="UP001209878"/>
    </source>
</evidence>
<evidence type="ECO:0000256" key="1">
    <source>
        <dbReference type="SAM" id="MobiDB-lite"/>
    </source>
</evidence>
<feature type="compositionally biased region" description="Low complexity" evidence="1">
    <location>
        <begin position="131"/>
        <end position="156"/>
    </location>
</feature>
<feature type="compositionally biased region" description="Polar residues" evidence="1">
    <location>
        <begin position="500"/>
        <end position="515"/>
    </location>
</feature>
<dbReference type="InterPro" id="IPR007180">
    <property type="entry name" value="DUF382"/>
</dbReference>